<evidence type="ECO:0000313" key="1">
    <source>
        <dbReference type="EMBL" id="MED6236821.1"/>
    </source>
</evidence>
<keyword evidence="2" id="KW-1185">Reference proteome</keyword>
<name>A0ABU7AG96_9TELE</name>
<proteinExistence type="predicted"/>
<sequence>MPITEHLITTFTTQESSCCVPDDVTILLSFLMQQLPALHPRLTRESRGIDALICSAMRFHVFYIPLFFSSSCANSRH</sequence>
<dbReference type="Proteomes" id="UP001345963">
    <property type="component" value="Unassembled WGS sequence"/>
</dbReference>
<gene>
    <name evidence="1" type="ORF">ATANTOWER_014798</name>
</gene>
<evidence type="ECO:0000313" key="2">
    <source>
        <dbReference type="Proteomes" id="UP001345963"/>
    </source>
</evidence>
<organism evidence="1 2">
    <name type="scientific">Ataeniobius toweri</name>
    <dbReference type="NCBI Taxonomy" id="208326"/>
    <lineage>
        <taxon>Eukaryota</taxon>
        <taxon>Metazoa</taxon>
        <taxon>Chordata</taxon>
        <taxon>Craniata</taxon>
        <taxon>Vertebrata</taxon>
        <taxon>Euteleostomi</taxon>
        <taxon>Actinopterygii</taxon>
        <taxon>Neopterygii</taxon>
        <taxon>Teleostei</taxon>
        <taxon>Neoteleostei</taxon>
        <taxon>Acanthomorphata</taxon>
        <taxon>Ovalentaria</taxon>
        <taxon>Atherinomorphae</taxon>
        <taxon>Cyprinodontiformes</taxon>
        <taxon>Goodeidae</taxon>
        <taxon>Ataeniobius</taxon>
    </lineage>
</organism>
<protein>
    <submittedName>
        <fullName evidence="1">Uncharacterized protein</fullName>
    </submittedName>
</protein>
<reference evidence="1 2" key="1">
    <citation type="submission" date="2021-07" db="EMBL/GenBank/DDBJ databases">
        <authorList>
            <person name="Palmer J.M."/>
        </authorList>
    </citation>
    <scope>NUCLEOTIDE SEQUENCE [LARGE SCALE GENOMIC DNA]</scope>
    <source>
        <strain evidence="1 2">AT_MEX2019</strain>
        <tissue evidence="1">Muscle</tissue>
    </source>
</reference>
<comment type="caution">
    <text evidence="1">The sequence shown here is derived from an EMBL/GenBank/DDBJ whole genome shotgun (WGS) entry which is preliminary data.</text>
</comment>
<accession>A0ABU7AG96</accession>
<dbReference type="EMBL" id="JAHUTI010012908">
    <property type="protein sequence ID" value="MED6236821.1"/>
    <property type="molecule type" value="Genomic_DNA"/>
</dbReference>